<dbReference type="SUPFAM" id="SSF56973">
    <property type="entry name" value="Aerolisin/ETX pore-forming domain"/>
    <property type="match status" value="1"/>
</dbReference>
<protein>
    <submittedName>
        <fullName evidence="1">Uncharacterized protein</fullName>
    </submittedName>
</protein>
<dbReference type="Proteomes" id="UP000531561">
    <property type="component" value="Unassembled WGS sequence"/>
</dbReference>
<dbReference type="Gene3D" id="2.170.15.10">
    <property type="entry name" value="Proaerolysin, chain A, domain 3"/>
    <property type="match status" value="1"/>
</dbReference>
<name>A0A8H6EJ18_9HELO</name>
<dbReference type="EMBL" id="JABFCT010000008">
    <property type="protein sequence ID" value="KAF5873720.1"/>
    <property type="molecule type" value="Genomic_DNA"/>
</dbReference>
<evidence type="ECO:0000313" key="2">
    <source>
        <dbReference type="Proteomes" id="UP000531561"/>
    </source>
</evidence>
<gene>
    <name evidence="1" type="ORF">Bfra_005184</name>
</gene>
<dbReference type="AlphaFoldDB" id="A0A8H6EJ18"/>
<dbReference type="RefSeq" id="XP_037192666.1">
    <property type="nucleotide sequence ID" value="XM_037335571.1"/>
</dbReference>
<proteinExistence type="predicted"/>
<sequence length="428" mass="47394">MSKTYPALVGVVQRNNSYNVDGLYGNLAATKAIQEHVINNIQSDCSEIAGDLGMSYIYAGKLDGIKRQDMGISVTDPTKPNQQNSRTLRLNNTPGTGYDVSLNWTKGTHCTNLEFFDWVVEVIGALPIVNAQLGIQPTFSFTFLISAYLNGIAGHNRISGSIHSVIPNPQSFGRNSKPTSRSLFVTVVASSSMSSTATDSQSWGVNAGVEVGDKYGVKGTWEANLKANFNGKFSSTSTHLAFTTYTSITFAQLTLPANRVNCVHQMVFDQRTSLPYTAKVKVVPRLRFQNEYTIYGDGGSYDSSPYTAARKPAFKRSDRVCEYIEFICCMLSNFDVQCLPLCLSKDQQSTFEFRRTDETRDDARANADPWEWKLAMECTGYLEYYLDDLTTASNYEVYVKGKWEGITGKYAVTTVTSKNTMTTLLPPS</sequence>
<dbReference type="OrthoDB" id="2135133at2759"/>
<keyword evidence="2" id="KW-1185">Reference proteome</keyword>
<dbReference type="GeneID" id="59259263"/>
<evidence type="ECO:0000313" key="1">
    <source>
        <dbReference type="EMBL" id="KAF5873720.1"/>
    </source>
</evidence>
<reference evidence="1 2" key="1">
    <citation type="journal article" date="2020" name="Phytopathology">
        <title>A high-quality genome resource of Botrytis fragariae, a new and rapidly spreading fungal pathogen causing strawberry gray mold in the U.S.A.</title>
        <authorList>
            <person name="Wu Y."/>
            <person name="Saski C.A."/>
            <person name="Schnabel G."/>
            <person name="Xiao S."/>
            <person name="Hu M."/>
        </authorList>
    </citation>
    <scope>NUCLEOTIDE SEQUENCE [LARGE SCALE GENOMIC DNA]</scope>
    <source>
        <strain evidence="1 2">BVB16</strain>
    </source>
</reference>
<comment type="caution">
    <text evidence="1">The sequence shown here is derived from an EMBL/GenBank/DDBJ whole genome shotgun (WGS) entry which is preliminary data.</text>
</comment>
<accession>A0A8H6EJ18</accession>
<organism evidence="1 2">
    <name type="scientific">Botrytis fragariae</name>
    <dbReference type="NCBI Taxonomy" id="1964551"/>
    <lineage>
        <taxon>Eukaryota</taxon>
        <taxon>Fungi</taxon>
        <taxon>Dikarya</taxon>
        <taxon>Ascomycota</taxon>
        <taxon>Pezizomycotina</taxon>
        <taxon>Leotiomycetes</taxon>
        <taxon>Helotiales</taxon>
        <taxon>Sclerotiniaceae</taxon>
        <taxon>Botrytis</taxon>
    </lineage>
</organism>